<dbReference type="Gene3D" id="3.40.1440.10">
    <property type="entry name" value="GIY-YIG endonuclease"/>
    <property type="match status" value="1"/>
</dbReference>
<dbReference type="Pfam" id="PF01541">
    <property type="entry name" value="GIY-YIG"/>
    <property type="match status" value="1"/>
</dbReference>
<dbReference type="PROSITE" id="PS50164">
    <property type="entry name" value="GIY_YIG"/>
    <property type="match status" value="1"/>
</dbReference>
<dbReference type="CDD" id="cd10448">
    <property type="entry name" value="GIY-YIG_unchar_3"/>
    <property type="match status" value="1"/>
</dbReference>
<organism evidence="3 4">
    <name type="scientific">Lacibacterium aquatile</name>
    <dbReference type="NCBI Taxonomy" id="1168082"/>
    <lineage>
        <taxon>Bacteria</taxon>
        <taxon>Pseudomonadati</taxon>
        <taxon>Pseudomonadota</taxon>
        <taxon>Alphaproteobacteria</taxon>
        <taxon>Rhodospirillales</taxon>
        <taxon>Rhodospirillaceae</taxon>
    </lineage>
</organism>
<name>A0ABW5DVE3_9PROT</name>
<dbReference type="RefSeq" id="WP_379877514.1">
    <property type="nucleotide sequence ID" value="NZ_JBHUIP010000013.1"/>
</dbReference>
<evidence type="ECO:0000313" key="3">
    <source>
        <dbReference type="EMBL" id="MFD2264431.1"/>
    </source>
</evidence>
<dbReference type="InterPro" id="IPR035901">
    <property type="entry name" value="GIY-YIG_endonuc_sf"/>
</dbReference>
<dbReference type="InterPro" id="IPR000305">
    <property type="entry name" value="GIY-YIG_endonuc"/>
</dbReference>
<protein>
    <submittedName>
        <fullName evidence="3">GIY-YIG nuclease family protein</fullName>
    </submittedName>
</protein>
<dbReference type="PANTHER" id="PTHR34477">
    <property type="entry name" value="UPF0213 PROTEIN YHBQ"/>
    <property type="match status" value="1"/>
</dbReference>
<gene>
    <name evidence="3" type="ORF">ACFSM5_16120</name>
</gene>
<evidence type="ECO:0000313" key="4">
    <source>
        <dbReference type="Proteomes" id="UP001597295"/>
    </source>
</evidence>
<dbReference type="InterPro" id="IPR050190">
    <property type="entry name" value="UPF0213_domain"/>
</dbReference>
<reference evidence="4" key="1">
    <citation type="journal article" date="2019" name="Int. J. Syst. Evol. Microbiol.">
        <title>The Global Catalogue of Microorganisms (GCM) 10K type strain sequencing project: providing services to taxonomists for standard genome sequencing and annotation.</title>
        <authorList>
            <consortium name="The Broad Institute Genomics Platform"/>
            <consortium name="The Broad Institute Genome Sequencing Center for Infectious Disease"/>
            <person name="Wu L."/>
            <person name="Ma J."/>
        </authorList>
    </citation>
    <scope>NUCLEOTIDE SEQUENCE [LARGE SCALE GENOMIC DNA]</scope>
    <source>
        <strain evidence="4">CGMCC 1.19062</strain>
    </source>
</reference>
<dbReference type="PANTHER" id="PTHR34477:SF5">
    <property type="entry name" value="BSL5627 PROTEIN"/>
    <property type="match status" value="1"/>
</dbReference>
<accession>A0ABW5DVE3</accession>
<dbReference type="EMBL" id="JBHUIP010000013">
    <property type="protein sequence ID" value="MFD2264431.1"/>
    <property type="molecule type" value="Genomic_DNA"/>
</dbReference>
<dbReference type="SUPFAM" id="SSF82771">
    <property type="entry name" value="GIY-YIG endonuclease"/>
    <property type="match status" value="1"/>
</dbReference>
<feature type="domain" description="GIY-YIG" evidence="2">
    <location>
        <begin position="1"/>
        <end position="77"/>
    </location>
</feature>
<comment type="caution">
    <text evidence="3">The sequence shown here is derived from an EMBL/GenBank/DDBJ whole genome shotgun (WGS) entry which is preliminary data.</text>
</comment>
<proteinExistence type="inferred from homology"/>
<evidence type="ECO:0000256" key="1">
    <source>
        <dbReference type="ARBA" id="ARBA00007435"/>
    </source>
</evidence>
<sequence>MSGWVYMMSNRPDGTLYAGVTSDLPKRAWEHREGVVPGFTKRYNLHHLVWFEFHDDIKGAIQREKVLKSWPRSRKCGLIAEMNSAWSDLYDQLNR</sequence>
<comment type="similarity">
    <text evidence="1">Belongs to the UPF0213 family.</text>
</comment>
<keyword evidence="4" id="KW-1185">Reference proteome</keyword>
<evidence type="ECO:0000259" key="2">
    <source>
        <dbReference type="PROSITE" id="PS50164"/>
    </source>
</evidence>
<dbReference type="Proteomes" id="UP001597295">
    <property type="component" value="Unassembled WGS sequence"/>
</dbReference>